<feature type="domain" description="Ubiquitin-like" evidence="2">
    <location>
        <begin position="187"/>
        <end position="262"/>
    </location>
</feature>
<dbReference type="FunFam" id="3.10.20.90:FF:000160">
    <property type="entry name" value="Polyubiquitin-C"/>
    <property type="match status" value="1"/>
</dbReference>
<sequence length="264" mass="30376">MEEMKLVIKMLSGRTTTLKLNSESPIEHVEVYLKSKMRIFVKFSGDKIIPFMVECMHTVGILKAIIQNAESIPIDNISLWLDSNELDDSKTLADYEIHEDSTLIVRRRGDLKIYINTWEGKTIILDTNRSDRVAQLKKLIADQEGIPVDKQILIFNDMELEDSCTLADCSIQDESMIDLVLHHRRRMQIFVKVLCGKTYTLEVESSDTIDNVKMKLQEESGYPSNQMMLIFANKQLMNSRTVADYNIQKESTLYLVLRFRGGST</sequence>
<dbReference type="GO" id="GO:0003729">
    <property type="term" value="F:mRNA binding"/>
    <property type="evidence" value="ECO:0007669"/>
    <property type="project" value="UniProtKB-ARBA"/>
</dbReference>
<dbReference type="Proteomes" id="UP001140206">
    <property type="component" value="Chromosome 3"/>
</dbReference>
<evidence type="ECO:0000313" key="5">
    <source>
        <dbReference type="Proteomes" id="UP001140206"/>
    </source>
</evidence>
<dbReference type="Proteomes" id="UP001140206">
    <property type="component" value="Chromosome 2"/>
</dbReference>
<dbReference type="Pfam" id="PF00240">
    <property type="entry name" value="ubiquitin"/>
    <property type="match status" value="3"/>
</dbReference>
<dbReference type="PANTHER" id="PTHR10666">
    <property type="entry name" value="UBIQUITIN"/>
    <property type="match status" value="1"/>
</dbReference>
<comment type="caution">
    <text evidence="3">The sequence shown here is derived from an EMBL/GenBank/DDBJ whole genome shotgun (WGS) entry which is preliminary data.</text>
</comment>
<evidence type="ECO:0000256" key="1">
    <source>
        <dbReference type="ARBA" id="ARBA00022499"/>
    </source>
</evidence>
<organism evidence="3 5">
    <name type="scientific">Rhynchospora pubera</name>
    <dbReference type="NCBI Taxonomy" id="906938"/>
    <lineage>
        <taxon>Eukaryota</taxon>
        <taxon>Viridiplantae</taxon>
        <taxon>Streptophyta</taxon>
        <taxon>Embryophyta</taxon>
        <taxon>Tracheophyta</taxon>
        <taxon>Spermatophyta</taxon>
        <taxon>Magnoliopsida</taxon>
        <taxon>Liliopsida</taxon>
        <taxon>Poales</taxon>
        <taxon>Cyperaceae</taxon>
        <taxon>Cyperoideae</taxon>
        <taxon>Rhynchosporeae</taxon>
        <taxon>Rhynchospora</taxon>
    </lineage>
</organism>
<name>A0AAV8E723_9POAL</name>
<dbReference type="InterPro" id="IPR000626">
    <property type="entry name" value="Ubiquitin-like_dom"/>
</dbReference>
<proteinExistence type="predicted"/>
<dbReference type="InterPro" id="IPR019956">
    <property type="entry name" value="Ubiquitin_dom"/>
</dbReference>
<keyword evidence="1" id="KW-1017">Isopeptide bond</keyword>
<feature type="domain" description="Ubiquitin-like" evidence="2">
    <location>
        <begin position="37"/>
        <end position="108"/>
    </location>
</feature>
<evidence type="ECO:0000313" key="3">
    <source>
        <dbReference type="EMBL" id="KAJ4774657.1"/>
    </source>
</evidence>
<dbReference type="AlphaFoldDB" id="A0AAV8E723"/>
<keyword evidence="5" id="KW-1185">Reference proteome</keyword>
<dbReference type="SMART" id="SM00213">
    <property type="entry name" value="UBQ"/>
    <property type="match status" value="3"/>
</dbReference>
<evidence type="ECO:0000313" key="4">
    <source>
        <dbReference type="EMBL" id="KAJ4783978.1"/>
    </source>
</evidence>
<dbReference type="SUPFAM" id="SSF54236">
    <property type="entry name" value="Ubiquitin-like"/>
    <property type="match status" value="3"/>
</dbReference>
<dbReference type="InterPro" id="IPR050158">
    <property type="entry name" value="Ubiquitin_ubiquitin-like"/>
</dbReference>
<protein>
    <submittedName>
        <fullName evidence="3">Polyubiquitin</fullName>
    </submittedName>
</protein>
<dbReference type="EMBL" id="JAMFTS010000003">
    <property type="protein sequence ID" value="KAJ4774657.1"/>
    <property type="molecule type" value="Genomic_DNA"/>
</dbReference>
<dbReference type="PROSITE" id="PS50053">
    <property type="entry name" value="UBIQUITIN_2"/>
    <property type="match status" value="3"/>
</dbReference>
<dbReference type="Gene3D" id="3.10.20.90">
    <property type="entry name" value="Phosphatidylinositol 3-kinase Catalytic Subunit, Chain A, domain 1"/>
    <property type="match status" value="3"/>
</dbReference>
<feature type="domain" description="Ubiquitin-like" evidence="2">
    <location>
        <begin position="111"/>
        <end position="186"/>
    </location>
</feature>
<dbReference type="PRINTS" id="PR00348">
    <property type="entry name" value="UBIQUITIN"/>
</dbReference>
<gene>
    <name evidence="4" type="ORF">LUZ62_035224</name>
    <name evidence="3" type="ORF">LUZ62_058914</name>
</gene>
<dbReference type="EMBL" id="JAMFTS010000002">
    <property type="protein sequence ID" value="KAJ4783978.1"/>
    <property type="molecule type" value="Genomic_DNA"/>
</dbReference>
<reference evidence="3" key="1">
    <citation type="submission" date="2022-08" db="EMBL/GenBank/DDBJ databases">
        <authorList>
            <person name="Marques A."/>
        </authorList>
    </citation>
    <scope>NUCLEOTIDE SEQUENCE</scope>
    <source>
        <strain evidence="3">RhyPub2mFocal</strain>
        <tissue evidence="3">Leaves</tissue>
    </source>
</reference>
<accession>A0AAV8E723</accession>
<evidence type="ECO:0000259" key="2">
    <source>
        <dbReference type="PROSITE" id="PS50053"/>
    </source>
</evidence>
<dbReference type="CDD" id="cd17039">
    <property type="entry name" value="Ubl_ubiquitin_like"/>
    <property type="match status" value="1"/>
</dbReference>
<dbReference type="InterPro" id="IPR029071">
    <property type="entry name" value="Ubiquitin-like_domsf"/>
</dbReference>